<dbReference type="Gene3D" id="2.60.120.820">
    <property type="entry name" value="PHR domain"/>
    <property type="match status" value="1"/>
</dbReference>
<dbReference type="CDD" id="cd18281">
    <property type="entry name" value="BTB_POZ_BTBD1_2"/>
    <property type="match status" value="1"/>
</dbReference>
<dbReference type="PANTHER" id="PTHR45774:SF1">
    <property type="entry name" value="BTB_POZ DOMAIN-CONTAINING PROTEIN 1"/>
    <property type="match status" value="1"/>
</dbReference>
<evidence type="ECO:0000259" key="4">
    <source>
        <dbReference type="PROSITE" id="PS50097"/>
    </source>
</evidence>
<evidence type="ECO:0000256" key="3">
    <source>
        <dbReference type="SAM" id="MobiDB-lite"/>
    </source>
</evidence>
<dbReference type="InterPro" id="IPR011333">
    <property type="entry name" value="SKP1/BTB/POZ_sf"/>
</dbReference>
<sequence>MATAGTGTGGGGGPGVWHQTTLSLRPAPRRLRLWLLPGRQPLPPAAHGNAHGNAHGLHREPVYNWQATKSSLKERFAFLFNNELLSDVRFIVGKGRQAQRIPAHKFVLAAGSAVFDAMFNGGMATTSAEIELPDVEPAAFLALLRFLYSDEVHIGPETVMTTLYTAKKYAVPALESHCVEFLTKHLRADNAFMLLTQARLFDEPQLASLCLDTIDKRLEMACAVWDFVRSGGGKSVFTLYSKPKPRVEYIDRPRCCLRGEECSINRFQQVESRWGYSGTSDRIRFNVNRRISVVGFGLYGSIHGPTDYQVNIQIMESDKRITLGQNDTGFSCDGTATTFRVMFKEPVEILPNISYTACATLKGPDSHYGTKGLKKVTQESVTGTKTTFFFFSSPGNNNGTSVEDGQIPEIIYYS</sequence>
<feature type="domain" description="BTB" evidence="4">
    <location>
        <begin position="86"/>
        <end position="156"/>
    </location>
</feature>
<proteinExistence type="predicted"/>
<dbReference type="AlphaFoldDB" id="A0AAW0NY74"/>
<reference evidence="6" key="1">
    <citation type="submission" date="2024-04" db="EMBL/GenBank/DDBJ databases">
        <title>Salinicola lusitanus LLJ914,a marine bacterium isolated from the Okinawa Trough.</title>
        <authorList>
            <person name="Li J."/>
        </authorList>
    </citation>
    <scope>NUCLEOTIDE SEQUENCE [LARGE SCALE GENOMIC DNA]</scope>
</reference>
<organism evidence="5 6">
    <name type="scientific">Mugilogobius chulae</name>
    <name type="common">yellowstripe goby</name>
    <dbReference type="NCBI Taxonomy" id="88201"/>
    <lineage>
        <taxon>Eukaryota</taxon>
        <taxon>Metazoa</taxon>
        <taxon>Chordata</taxon>
        <taxon>Craniata</taxon>
        <taxon>Vertebrata</taxon>
        <taxon>Euteleostomi</taxon>
        <taxon>Actinopterygii</taxon>
        <taxon>Neopterygii</taxon>
        <taxon>Teleostei</taxon>
        <taxon>Neoteleostei</taxon>
        <taxon>Acanthomorphata</taxon>
        <taxon>Gobiaria</taxon>
        <taxon>Gobiiformes</taxon>
        <taxon>Gobioidei</taxon>
        <taxon>Gobiidae</taxon>
        <taxon>Gobionellinae</taxon>
        <taxon>Mugilogobius</taxon>
    </lineage>
</organism>
<dbReference type="SMART" id="SM00225">
    <property type="entry name" value="BTB"/>
    <property type="match status" value="1"/>
</dbReference>
<dbReference type="GO" id="GO:0000932">
    <property type="term" value="C:P-body"/>
    <property type="evidence" value="ECO:0007669"/>
    <property type="project" value="TreeGrafter"/>
</dbReference>
<feature type="region of interest" description="Disordered" evidence="3">
    <location>
        <begin position="1"/>
        <end position="20"/>
    </location>
</feature>
<dbReference type="FunFam" id="3.30.710.10:FF:000037">
    <property type="entry name" value="BTB (POZ) domain containing 1"/>
    <property type="match status" value="1"/>
</dbReference>
<name>A0AAW0NY74_9GOBI</name>
<dbReference type="FunFam" id="2.60.120.820:FF:000004">
    <property type="entry name" value="BTB/POZ domain-containing protein 2"/>
    <property type="match status" value="1"/>
</dbReference>
<gene>
    <name evidence="5" type="ORF">WMY93_012981</name>
</gene>
<comment type="caution">
    <text evidence="5">The sequence shown here is derived from an EMBL/GenBank/DDBJ whole genome shotgun (WGS) entry which is preliminary data.</text>
</comment>
<evidence type="ECO:0000256" key="1">
    <source>
        <dbReference type="ARBA" id="ARBA00004496"/>
    </source>
</evidence>
<accession>A0AAW0NY74</accession>
<keyword evidence="2" id="KW-0963">Cytoplasm</keyword>
<dbReference type="InterPro" id="IPR012983">
    <property type="entry name" value="PHR"/>
</dbReference>
<protein>
    <recommendedName>
        <fullName evidence="4">BTB domain-containing protein</fullName>
    </recommendedName>
</protein>
<feature type="compositionally biased region" description="Gly residues" evidence="3">
    <location>
        <begin position="1"/>
        <end position="15"/>
    </location>
</feature>
<dbReference type="PROSITE" id="PS50097">
    <property type="entry name" value="BTB"/>
    <property type="match status" value="1"/>
</dbReference>
<dbReference type="EMBL" id="JBBPFD010000009">
    <property type="protein sequence ID" value="KAK7912770.1"/>
    <property type="molecule type" value="Genomic_DNA"/>
</dbReference>
<dbReference type="PANTHER" id="PTHR45774">
    <property type="entry name" value="BTB/POZ DOMAIN-CONTAINING"/>
    <property type="match status" value="1"/>
</dbReference>
<dbReference type="Gene3D" id="3.30.710.10">
    <property type="entry name" value="Potassium Channel Kv1.1, Chain A"/>
    <property type="match status" value="1"/>
</dbReference>
<dbReference type="GO" id="GO:0005829">
    <property type="term" value="C:cytosol"/>
    <property type="evidence" value="ECO:0007669"/>
    <property type="project" value="TreeGrafter"/>
</dbReference>
<dbReference type="Proteomes" id="UP001460270">
    <property type="component" value="Unassembled WGS sequence"/>
</dbReference>
<evidence type="ECO:0000313" key="5">
    <source>
        <dbReference type="EMBL" id="KAK7912770.1"/>
    </source>
</evidence>
<dbReference type="InterPro" id="IPR038648">
    <property type="entry name" value="PHR_sf"/>
</dbReference>
<dbReference type="SUPFAM" id="SSF54695">
    <property type="entry name" value="POZ domain"/>
    <property type="match status" value="1"/>
</dbReference>
<dbReference type="InterPro" id="IPR000210">
    <property type="entry name" value="BTB/POZ_dom"/>
</dbReference>
<dbReference type="GO" id="GO:0022008">
    <property type="term" value="P:neurogenesis"/>
    <property type="evidence" value="ECO:0007669"/>
    <property type="project" value="TreeGrafter"/>
</dbReference>
<keyword evidence="6" id="KW-1185">Reference proteome</keyword>
<dbReference type="Pfam" id="PF00651">
    <property type="entry name" value="BTB"/>
    <property type="match status" value="1"/>
</dbReference>
<comment type="subcellular location">
    <subcellularLocation>
        <location evidence="1">Cytoplasm</location>
    </subcellularLocation>
</comment>
<evidence type="ECO:0000256" key="2">
    <source>
        <dbReference type="ARBA" id="ARBA00022490"/>
    </source>
</evidence>
<dbReference type="Pfam" id="PF08005">
    <property type="entry name" value="PHR"/>
    <property type="match status" value="1"/>
</dbReference>
<evidence type="ECO:0000313" key="6">
    <source>
        <dbReference type="Proteomes" id="UP001460270"/>
    </source>
</evidence>